<feature type="region of interest" description="Disordered" evidence="1">
    <location>
        <begin position="296"/>
        <end position="321"/>
    </location>
</feature>
<evidence type="ECO:0000256" key="3">
    <source>
        <dbReference type="SAM" id="SignalP"/>
    </source>
</evidence>
<keyword evidence="2" id="KW-1133">Transmembrane helix</keyword>
<proteinExistence type="predicted"/>
<dbReference type="EMBL" id="CAJPIZ010013926">
    <property type="protein sequence ID" value="CAG2114505.1"/>
    <property type="molecule type" value="Genomic_DNA"/>
</dbReference>
<gene>
    <name evidence="4" type="ORF">OSB1V03_LOCUS14471</name>
</gene>
<accession>A0A7R9Q773</accession>
<dbReference type="EMBL" id="OC868501">
    <property type="protein sequence ID" value="CAD7634075.1"/>
    <property type="molecule type" value="Genomic_DNA"/>
</dbReference>
<dbReference type="Proteomes" id="UP000759131">
    <property type="component" value="Unassembled WGS sequence"/>
</dbReference>
<evidence type="ECO:0000313" key="5">
    <source>
        <dbReference type="Proteomes" id="UP000759131"/>
    </source>
</evidence>
<keyword evidence="2" id="KW-0472">Membrane</keyword>
<feature type="chain" id="PRO_5036211726" evidence="3">
    <location>
        <begin position="21"/>
        <end position="394"/>
    </location>
</feature>
<name>A0A7R9Q773_9ACAR</name>
<keyword evidence="2" id="KW-0812">Transmembrane</keyword>
<feature type="compositionally biased region" description="Basic and acidic residues" evidence="1">
    <location>
        <begin position="377"/>
        <end position="388"/>
    </location>
</feature>
<reference evidence="4" key="1">
    <citation type="submission" date="2020-11" db="EMBL/GenBank/DDBJ databases">
        <authorList>
            <person name="Tran Van P."/>
        </authorList>
    </citation>
    <scope>NUCLEOTIDE SEQUENCE</scope>
</reference>
<evidence type="ECO:0000256" key="2">
    <source>
        <dbReference type="SAM" id="Phobius"/>
    </source>
</evidence>
<keyword evidence="3" id="KW-0732">Signal</keyword>
<feature type="compositionally biased region" description="Low complexity" evidence="1">
    <location>
        <begin position="354"/>
        <end position="374"/>
    </location>
</feature>
<dbReference type="AlphaFoldDB" id="A0A7R9Q773"/>
<keyword evidence="5" id="KW-1185">Reference proteome</keyword>
<feature type="signal peptide" evidence="3">
    <location>
        <begin position="1"/>
        <end position="20"/>
    </location>
</feature>
<evidence type="ECO:0000313" key="4">
    <source>
        <dbReference type="EMBL" id="CAD7634075.1"/>
    </source>
</evidence>
<feature type="region of interest" description="Disordered" evidence="1">
    <location>
        <begin position="354"/>
        <end position="394"/>
    </location>
</feature>
<organism evidence="4">
    <name type="scientific">Medioppia subpectinata</name>
    <dbReference type="NCBI Taxonomy" id="1979941"/>
    <lineage>
        <taxon>Eukaryota</taxon>
        <taxon>Metazoa</taxon>
        <taxon>Ecdysozoa</taxon>
        <taxon>Arthropoda</taxon>
        <taxon>Chelicerata</taxon>
        <taxon>Arachnida</taxon>
        <taxon>Acari</taxon>
        <taxon>Acariformes</taxon>
        <taxon>Sarcoptiformes</taxon>
        <taxon>Oribatida</taxon>
        <taxon>Brachypylina</taxon>
        <taxon>Oppioidea</taxon>
        <taxon>Oppiidae</taxon>
        <taxon>Medioppia</taxon>
    </lineage>
</organism>
<sequence length="394" mass="43281">MIISLVITSLTITSLSPVYGADFCQAFVDNNNVIDFAYSNPSAGRDYNSFLFIGRDYWHVLVEGLGATGQLTSVKITAQTASVVSDWFPHEKYSMAFAIPYGTGKQEWITGLIYHKSSIDWMAMNLKGYELEKKSSGDQWKNGSIDFGQDFNPSLAFYASIVGHDVNDVCFAAQTSVSKGSYRREYRCYEFDDQLKPTISTDRVIKGIQSKMTADNDPKAAQPLTSLTSPETNRPLIAVFVFNLFDTNKTLITHYLFLYNEDKVISYCHSNNSLFHSECQHPDNYTVYANCSQYKAKPTTSPPSRPTSTSNPSTSTPKSTVGGNKSVLVIVIIVVLVIVVAIIGVIVIACSSKQSKPKASPKSGAKSGPKTGAGVKPDLDRGLEDHASVRSYNR</sequence>
<protein>
    <submittedName>
        <fullName evidence="4">Uncharacterized protein</fullName>
    </submittedName>
</protein>
<feature type="transmembrane region" description="Helical" evidence="2">
    <location>
        <begin position="327"/>
        <end position="350"/>
    </location>
</feature>
<evidence type="ECO:0000256" key="1">
    <source>
        <dbReference type="SAM" id="MobiDB-lite"/>
    </source>
</evidence>
<feature type="compositionally biased region" description="Low complexity" evidence="1">
    <location>
        <begin position="306"/>
        <end position="320"/>
    </location>
</feature>